<dbReference type="AlphaFoldDB" id="A0A1D6F454"/>
<feature type="region of interest" description="Disordered" evidence="2">
    <location>
        <begin position="1"/>
        <end position="30"/>
    </location>
</feature>
<dbReference type="PANTHER" id="PTHR33732:SF3">
    <property type="entry name" value="OS07G0671800 PROTEIN"/>
    <property type="match status" value="1"/>
</dbReference>
<evidence type="ECO:0000313" key="3">
    <source>
        <dbReference type="EMBL" id="ONM26109.1"/>
    </source>
</evidence>
<dbReference type="ExpressionAtlas" id="A0A1D6F454">
    <property type="expression patterns" value="baseline"/>
</dbReference>
<gene>
    <name evidence="3" type="ORF">ZEAMMB73_Zm00001d007135</name>
</gene>
<dbReference type="Pfam" id="PF05755">
    <property type="entry name" value="REF"/>
    <property type="match status" value="1"/>
</dbReference>
<dbReference type="eggNOG" id="ENOG502QUI7">
    <property type="taxonomic scope" value="Eukaryota"/>
</dbReference>
<accession>A0A1D6F454</accession>
<evidence type="ECO:0000256" key="2">
    <source>
        <dbReference type="SAM" id="MobiDB-lite"/>
    </source>
</evidence>
<dbReference type="STRING" id="4577.A0A1D6F454"/>
<evidence type="ECO:0000256" key="1">
    <source>
        <dbReference type="ARBA" id="ARBA00009737"/>
    </source>
</evidence>
<organism evidence="3">
    <name type="scientific">Zea mays</name>
    <name type="common">Maize</name>
    <dbReference type="NCBI Taxonomy" id="4577"/>
    <lineage>
        <taxon>Eukaryota</taxon>
        <taxon>Viridiplantae</taxon>
        <taxon>Streptophyta</taxon>
        <taxon>Embryophyta</taxon>
        <taxon>Tracheophyta</taxon>
        <taxon>Spermatophyta</taxon>
        <taxon>Magnoliopsida</taxon>
        <taxon>Liliopsida</taxon>
        <taxon>Poales</taxon>
        <taxon>Poaceae</taxon>
        <taxon>PACMAD clade</taxon>
        <taxon>Panicoideae</taxon>
        <taxon>Andropogonodae</taxon>
        <taxon>Andropogoneae</taxon>
        <taxon>Tripsacinae</taxon>
        <taxon>Zea</taxon>
    </lineage>
</organism>
<feature type="compositionally biased region" description="Basic and acidic residues" evidence="2">
    <location>
        <begin position="16"/>
        <end position="30"/>
    </location>
</feature>
<comment type="similarity">
    <text evidence="1">Belongs to the REF/SRPP family.</text>
</comment>
<sequence length="159" mass="17043">MAEDQTNPSGPAPASGEEREVVVEHQQEEPRRRAPKLRYLDFVQVAAAQAAVCIAALYGLAKDHAGPLRPGVDAVESAVKGVVGPVCGLPLDVLAFVDRKIVVPTAAHWAEKYNRAVATAADHGYAGATYLPTIPTKRIAKRSFGYSSCSIGWHRVELE</sequence>
<reference evidence="3" key="1">
    <citation type="submission" date="2015-12" db="EMBL/GenBank/DDBJ databases">
        <title>Update maize B73 reference genome by single molecule sequencing technologies.</title>
        <authorList>
            <consortium name="Maize Genome Sequencing Project"/>
            <person name="Ware D."/>
        </authorList>
    </citation>
    <scope>NUCLEOTIDE SEQUENCE [LARGE SCALE GENOMIC DNA]</scope>
    <source>
        <tissue evidence="3">Seedling</tissue>
    </source>
</reference>
<dbReference type="InterPro" id="IPR008802">
    <property type="entry name" value="REF"/>
</dbReference>
<dbReference type="PANTHER" id="PTHR33732">
    <property type="entry name" value="REF/SRPP-LIKE PROTEIN OS05G0151300/LOC_OS05G05940"/>
    <property type="match status" value="1"/>
</dbReference>
<dbReference type="EMBL" id="CM007648">
    <property type="protein sequence ID" value="ONM26109.1"/>
    <property type="molecule type" value="Genomic_DNA"/>
</dbReference>
<name>A0A1D6F454_MAIZE</name>
<proteinExistence type="inferred from homology"/>
<dbReference type="InParanoid" id="A0A1D6F454"/>
<protein>
    <submittedName>
        <fullName evidence="3">REF/SRPP-like protein</fullName>
    </submittedName>
</protein>